<protein>
    <recommendedName>
        <fullName evidence="2">Nephrocystin 3-like N-terminal domain-containing protein</fullName>
    </recommendedName>
</protein>
<evidence type="ECO:0000256" key="1">
    <source>
        <dbReference type="ARBA" id="ARBA00022737"/>
    </source>
</evidence>
<feature type="non-terminal residue" evidence="3">
    <location>
        <position position="55"/>
    </location>
</feature>
<dbReference type="InterPro" id="IPR056884">
    <property type="entry name" value="NPHP3-like_N"/>
</dbReference>
<feature type="non-terminal residue" evidence="3">
    <location>
        <position position="1"/>
    </location>
</feature>
<reference evidence="3 4" key="1">
    <citation type="journal article" date="2024" name="J Genomics">
        <title>Draft genome sequencing and assembly of Favolaschia claudopus CIRM-BRFM 2984 isolated from oak limbs.</title>
        <authorList>
            <person name="Navarro D."/>
            <person name="Drula E."/>
            <person name="Chaduli D."/>
            <person name="Cazenave R."/>
            <person name="Ahrendt S."/>
            <person name="Wang J."/>
            <person name="Lipzen A."/>
            <person name="Daum C."/>
            <person name="Barry K."/>
            <person name="Grigoriev I.V."/>
            <person name="Favel A."/>
            <person name="Rosso M.N."/>
            <person name="Martin F."/>
        </authorList>
    </citation>
    <scope>NUCLEOTIDE SEQUENCE [LARGE SCALE GENOMIC DNA]</scope>
    <source>
        <strain evidence="3 4">CIRM-BRFM 2984</strain>
    </source>
</reference>
<sequence>PAGTGKSAIAQSFCEELQAQTSLAGSLFFKRGHPSRGNATKLWPTIAYQLALISP</sequence>
<dbReference type="Proteomes" id="UP001362999">
    <property type="component" value="Unassembled WGS sequence"/>
</dbReference>
<accession>A0AAW0ASD1</accession>
<name>A0AAW0ASD1_9AGAR</name>
<organism evidence="3 4">
    <name type="scientific">Favolaschia claudopus</name>
    <dbReference type="NCBI Taxonomy" id="2862362"/>
    <lineage>
        <taxon>Eukaryota</taxon>
        <taxon>Fungi</taxon>
        <taxon>Dikarya</taxon>
        <taxon>Basidiomycota</taxon>
        <taxon>Agaricomycotina</taxon>
        <taxon>Agaricomycetes</taxon>
        <taxon>Agaricomycetidae</taxon>
        <taxon>Agaricales</taxon>
        <taxon>Marasmiineae</taxon>
        <taxon>Mycenaceae</taxon>
        <taxon>Favolaschia</taxon>
    </lineage>
</organism>
<comment type="caution">
    <text evidence="3">The sequence shown here is derived from an EMBL/GenBank/DDBJ whole genome shotgun (WGS) entry which is preliminary data.</text>
</comment>
<dbReference type="Pfam" id="PF24883">
    <property type="entry name" value="NPHP3_N"/>
    <property type="match status" value="1"/>
</dbReference>
<keyword evidence="4" id="KW-1185">Reference proteome</keyword>
<gene>
    <name evidence="3" type="ORF">R3P38DRAFT_2435024</name>
</gene>
<keyword evidence="1" id="KW-0677">Repeat</keyword>
<feature type="domain" description="Nephrocystin 3-like N-terminal" evidence="2">
    <location>
        <begin position="2"/>
        <end position="53"/>
    </location>
</feature>
<proteinExistence type="predicted"/>
<dbReference type="AlphaFoldDB" id="A0AAW0ASD1"/>
<evidence type="ECO:0000313" key="4">
    <source>
        <dbReference type="Proteomes" id="UP001362999"/>
    </source>
</evidence>
<dbReference type="EMBL" id="JAWWNJ010000052">
    <property type="protein sequence ID" value="KAK7016030.1"/>
    <property type="molecule type" value="Genomic_DNA"/>
</dbReference>
<evidence type="ECO:0000313" key="3">
    <source>
        <dbReference type="EMBL" id="KAK7016030.1"/>
    </source>
</evidence>
<evidence type="ECO:0000259" key="2">
    <source>
        <dbReference type="Pfam" id="PF24883"/>
    </source>
</evidence>